<dbReference type="Gene3D" id="1.10.630.10">
    <property type="entry name" value="Cytochrome P450"/>
    <property type="match status" value="1"/>
</dbReference>
<keyword evidence="3 8" id="KW-0349">Heme</keyword>
<evidence type="ECO:0000313" key="11">
    <source>
        <dbReference type="EMBL" id="AHB62239.1"/>
    </source>
</evidence>
<evidence type="ECO:0000256" key="3">
    <source>
        <dbReference type="ARBA" id="ARBA00022617"/>
    </source>
</evidence>
<evidence type="ECO:0000256" key="5">
    <source>
        <dbReference type="ARBA" id="ARBA00023002"/>
    </source>
</evidence>
<name>A0A023IZ17_LOTJA</name>
<dbReference type="GO" id="GO:0016705">
    <property type="term" value="F:oxidoreductase activity, acting on paired donors, with incorporation or reduction of molecular oxygen"/>
    <property type="evidence" value="ECO:0007669"/>
    <property type="project" value="InterPro"/>
</dbReference>
<evidence type="ECO:0000256" key="6">
    <source>
        <dbReference type="ARBA" id="ARBA00023004"/>
    </source>
</evidence>
<feature type="transmembrane region" description="Helical" evidence="10">
    <location>
        <begin position="6"/>
        <end position="23"/>
    </location>
</feature>
<dbReference type="GO" id="GO:0004497">
    <property type="term" value="F:monooxygenase activity"/>
    <property type="evidence" value="ECO:0007669"/>
    <property type="project" value="UniProtKB-KW"/>
</dbReference>
<dbReference type="GO" id="GO:0020037">
    <property type="term" value="F:heme binding"/>
    <property type="evidence" value="ECO:0007669"/>
    <property type="project" value="InterPro"/>
</dbReference>
<evidence type="ECO:0000256" key="9">
    <source>
        <dbReference type="RuleBase" id="RU000461"/>
    </source>
</evidence>
<dbReference type="EMBL" id="KF460438">
    <property type="protein sequence ID" value="AHB62239.1"/>
    <property type="molecule type" value="mRNA"/>
</dbReference>
<dbReference type="GO" id="GO:0005506">
    <property type="term" value="F:iron ion binding"/>
    <property type="evidence" value="ECO:0007669"/>
    <property type="project" value="InterPro"/>
</dbReference>
<dbReference type="PANTHER" id="PTHR47955:SF8">
    <property type="entry name" value="CYTOCHROME P450 71D11-LIKE"/>
    <property type="match status" value="1"/>
</dbReference>
<evidence type="ECO:0000256" key="10">
    <source>
        <dbReference type="SAM" id="Phobius"/>
    </source>
</evidence>
<dbReference type="InterPro" id="IPR017972">
    <property type="entry name" value="Cyt_P450_CS"/>
</dbReference>
<evidence type="ECO:0000256" key="8">
    <source>
        <dbReference type="PIRSR" id="PIRSR602401-1"/>
    </source>
</evidence>
<dbReference type="SUPFAM" id="SSF48264">
    <property type="entry name" value="Cytochrome P450"/>
    <property type="match status" value="1"/>
</dbReference>
<dbReference type="PRINTS" id="PR00463">
    <property type="entry name" value="EP450I"/>
</dbReference>
<evidence type="ECO:0000256" key="4">
    <source>
        <dbReference type="ARBA" id="ARBA00022723"/>
    </source>
</evidence>
<proteinExistence type="evidence at transcript level"/>
<dbReference type="Pfam" id="PF00067">
    <property type="entry name" value="p450"/>
    <property type="match status" value="1"/>
</dbReference>
<keyword evidence="5 9" id="KW-0560">Oxidoreductase</keyword>
<dbReference type="PANTHER" id="PTHR47955">
    <property type="entry name" value="CYTOCHROME P450 FAMILY 71 PROTEIN"/>
    <property type="match status" value="1"/>
</dbReference>
<keyword evidence="10" id="KW-1133">Transmembrane helix</keyword>
<comment type="cofactor">
    <cofactor evidence="1 8">
        <name>heme</name>
        <dbReference type="ChEBI" id="CHEBI:30413"/>
    </cofactor>
</comment>
<keyword evidence="10" id="KW-0812">Transmembrane</keyword>
<dbReference type="FunFam" id="1.10.630.10:FF:000043">
    <property type="entry name" value="Cytochrome P450 99A2"/>
    <property type="match status" value="1"/>
</dbReference>
<keyword evidence="4 8" id="KW-0479">Metal-binding</keyword>
<comment type="similarity">
    <text evidence="2 9">Belongs to the cytochrome P450 family.</text>
</comment>
<reference evidence="11" key="1">
    <citation type="journal article" date="2013" name="New Phytol.">
        <title>A metabolic gene cluster in Lotus japonicus discloses novel enzyme functions and products in triterpene biosynthesis.</title>
        <authorList>
            <person name="Krokida A."/>
            <person name="Delis C."/>
            <person name="Geisler K."/>
            <person name="Garagounis C."/>
            <person name="Tsikou D."/>
            <person name="Pena-Rodriguez L.M."/>
            <person name="Katsarou D."/>
            <person name="Field B."/>
            <person name="Osbourn A.E."/>
            <person name="Papadopoulou K.K."/>
        </authorList>
    </citation>
    <scope>NUCLEOTIDE SEQUENCE</scope>
</reference>
<keyword evidence="6 8" id="KW-0408">Iron</keyword>
<dbReference type="AlphaFoldDB" id="A0A023IZ17"/>
<keyword evidence="10" id="KW-0472">Membrane</keyword>
<organism evidence="11">
    <name type="scientific">Lotus japonicus</name>
    <name type="common">Lotus corniculatus var. japonicus</name>
    <dbReference type="NCBI Taxonomy" id="34305"/>
    <lineage>
        <taxon>Eukaryota</taxon>
        <taxon>Viridiplantae</taxon>
        <taxon>Streptophyta</taxon>
        <taxon>Embryophyta</taxon>
        <taxon>Tracheophyta</taxon>
        <taxon>Spermatophyta</taxon>
        <taxon>Magnoliopsida</taxon>
        <taxon>eudicotyledons</taxon>
        <taxon>Gunneridae</taxon>
        <taxon>Pentapetalae</taxon>
        <taxon>rosids</taxon>
        <taxon>fabids</taxon>
        <taxon>Fabales</taxon>
        <taxon>Fabaceae</taxon>
        <taxon>Papilionoideae</taxon>
        <taxon>50 kb inversion clade</taxon>
        <taxon>NPAAA clade</taxon>
        <taxon>Hologalegina</taxon>
        <taxon>robinioid clade</taxon>
        <taxon>Loteae</taxon>
        <taxon>Lotus</taxon>
    </lineage>
</organism>
<keyword evidence="7 9" id="KW-0503">Monooxygenase</keyword>
<evidence type="ECO:0000256" key="2">
    <source>
        <dbReference type="ARBA" id="ARBA00010617"/>
    </source>
</evidence>
<dbReference type="InterPro" id="IPR002401">
    <property type="entry name" value="Cyt_P450_E_grp-I"/>
</dbReference>
<dbReference type="InterPro" id="IPR036396">
    <property type="entry name" value="Cyt_P450_sf"/>
</dbReference>
<protein>
    <submittedName>
        <fullName evidence="11">Cytochrome P450</fullName>
    </submittedName>
</protein>
<dbReference type="OMA" id="WVHAKSH"/>
<sequence length="496" mass="56252">MEDHFLSFPILLSLMVLLMFMILKRFKTTNTASNLPPGPWKLPIFGSIHHLIGSLPHHRLRELSKKYGPLMHLQLGETSAIVVSSSEIAKEVLKTHEITFAQRPRSLGAEITTYGFTDIAFSSYGDYWRQLRKICALELLSAKCVRSFHSIREEEVSNLIRYISMNTGSCVNLTDIVLSMTYSIVARAAFGDKCKDQEAYILFMKKSMRVAESFSVTNLFPSQRWLLVISGAMNKFKELHRTTDKVLEKIITEATAKSGGDGSLLSILLNLKDHGDPEFHLTINNIKAVLQDMFIAGSETSSTSLEWTFSEMLKNPRVMKRAQAEVRQVFGSRGYVEEMALEELKFLKAVIKETLRLHPPIPLFPRECGETCEIDGYTIPVGTQVIVNTWAIGRDLCWSEEEKFYPERFLDCPIDYKGSNFEFIPFGAGKRICPGILFALPNIVLPLAQLLYYFDWELPFGTSHEDFDMAEAFGTTVRRKNDLVVIPISYNPVSVE</sequence>
<evidence type="ECO:0000256" key="7">
    <source>
        <dbReference type="ARBA" id="ARBA00023033"/>
    </source>
</evidence>
<dbReference type="CDD" id="cd11072">
    <property type="entry name" value="CYP71-like"/>
    <property type="match status" value="1"/>
</dbReference>
<dbReference type="PRINTS" id="PR00385">
    <property type="entry name" value="P450"/>
</dbReference>
<accession>A0A023IZ17</accession>
<evidence type="ECO:0000256" key="1">
    <source>
        <dbReference type="ARBA" id="ARBA00001971"/>
    </source>
</evidence>
<feature type="binding site" description="axial binding residue" evidence="8">
    <location>
        <position position="433"/>
    </location>
    <ligand>
        <name>heme</name>
        <dbReference type="ChEBI" id="CHEBI:30413"/>
    </ligand>
    <ligandPart>
        <name>Fe</name>
        <dbReference type="ChEBI" id="CHEBI:18248"/>
    </ligandPart>
</feature>
<dbReference type="PROSITE" id="PS00086">
    <property type="entry name" value="CYTOCHROME_P450"/>
    <property type="match status" value="1"/>
</dbReference>
<dbReference type="InterPro" id="IPR001128">
    <property type="entry name" value="Cyt_P450"/>
</dbReference>